<sequence length="104" mass="11692">MGQNAMLYLLATVSLLCLEPVHTTSPINIRHSLVNQLLDGYEATQAPVADALVCHVTSESKRQRKNQRRVQQSGYSRGLTKMCFRKREFCRAFASNRSVKHASA</sequence>
<reference evidence="1" key="1">
    <citation type="journal article" date="2012" name="Nature">
        <title>The oyster genome reveals stress adaptation and complexity of shell formation.</title>
        <authorList>
            <person name="Zhang G."/>
            <person name="Fang X."/>
            <person name="Guo X."/>
            <person name="Li L."/>
            <person name="Luo R."/>
            <person name="Xu F."/>
            <person name="Yang P."/>
            <person name="Zhang L."/>
            <person name="Wang X."/>
            <person name="Qi H."/>
            <person name="Xiong Z."/>
            <person name="Que H."/>
            <person name="Xie Y."/>
            <person name="Holland P.W."/>
            <person name="Paps J."/>
            <person name="Zhu Y."/>
            <person name="Wu F."/>
            <person name="Chen Y."/>
            <person name="Wang J."/>
            <person name="Peng C."/>
            <person name="Meng J."/>
            <person name="Yang L."/>
            <person name="Liu J."/>
            <person name="Wen B."/>
            <person name="Zhang N."/>
            <person name="Huang Z."/>
            <person name="Zhu Q."/>
            <person name="Feng Y."/>
            <person name="Mount A."/>
            <person name="Hedgecock D."/>
            <person name="Xu Z."/>
            <person name="Liu Y."/>
            <person name="Domazet-Loso T."/>
            <person name="Du Y."/>
            <person name="Sun X."/>
            <person name="Zhang S."/>
            <person name="Liu B."/>
            <person name="Cheng P."/>
            <person name="Jiang X."/>
            <person name="Li J."/>
            <person name="Fan D."/>
            <person name="Wang W."/>
            <person name="Fu W."/>
            <person name="Wang T."/>
            <person name="Wang B."/>
            <person name="Zhang J."/>
            <person name="Peng Z."/>
            <person name="Li Y."/>
            <person name="Li N."/>
            <person name="Wang J."/>
            <person name="Chen M."/>
            <person name="He Y."/>
            <person name="Tan F."/>
            <person name="Song X."/>
            <person name="Zheng Q."/>
            <person name="Huang R."/>
            <person name="Yang H."/>
            <person name="Du X."/>
            <person name="Chen L."/>
            <person name="Yang M."/>
            <person name="Gaffney P.M."/>
            <person name="Wang S."/>
            <person name="Luo L."/>
            <person name="She Z."/>
            <person name="Ming Y."/>
            <person name="Huang W."/>
            <person name="Zhang S."/>
            <person name="Huang B."/>
            <person name="Zhang Y."/>
            <person name="Qu T."/>
            <person name="Ni P."/>
            <person name="Miao G."/>
            <person name="Wang J."/>
            <person name="Wang Q."/>
            <person name="Steinberg C.E."/>
            <person name="Wang H."/>
            <person name="Li N."/>
            <person name="Qian L."/>
            <person name="Zhang G."/>
            <person name="Li Y."/>
            <person name="Yang H."/>
            <person name="Liu X."/>
            <person name="Wang J."/>
            <person name="Yin Y."/>
            <person name="Wang J."/>
        </authorList>
    </citation>
    <scope>NUCLEOTIDE SEQUENCE [LARGE SCALE GENOMIC DNA]</scope>
    <source>
        <strain evidence="1">05x7-T-G4-1.051#20</strain>
    </source>
</reference>
<evidence type="ECO:0000313" key="1">
    <source>
        <dbReference type="EMBL" id="EKC39857.1"/>
    </source>
</evidence>
<protein>
    <submittedName>
        <fullName evidence="1">Uncharacterized protein</fullName>
    </submittedName>
</protein>
<dbReference type="InParanoid" id="K1QSI4"/>
<dbReference type="AlphaFoldDB" id="K1QSI4"/>
<proteinExistence type="predicted"/>
<dbReference type="HOGENOM" id="CLU_2252618_0_0_1"/>
<accession>K1QSI4</accession>
<organism evidence="1">
    <name type="scientific">Magallana gigas</name>
    <name type="common">Pacific oyster</name>
    <name type="synonym">Crassostrea gigas</name>
    <dbReference type="NCBI Taxonomy" id="29159"/>
    <lineage>
        <taxon>Eukaryota</taxon>
        <taxon>Metazoa</taxon>
        <taxon>Spiralia</taxon>
        <taxon>Lophotrochozoa</taxon>
        <taxon>Mollusca</taxon>
        <taxon>Bivalvia</taxon>
        <taxon>Autobranchia</taxon>
        <taxon>Pteriomorphia</taxon>
        <taxon>Ostreida</taxon>
        <taxon>Ostreoidea</taxon>
        <taxon>Ostreidae</taxon>
        <taxon>Magallana</taxon>
    </lineage>
</organism>
<dbReference type="EMBL" id="JH817914">
    <property type="protein sequence ID" value="EKC39857.1"/>
    <property type="molecule type" value="Genomic_DNA"/>
</dbReference>
<gene>
    <name evidence="1" type="ORF">CGI_10012916</name>
</gene>
<name>K1QSI4_MAGGI</name>